<evidence type="ECO:0000256" key="8">
    <source>
        <dbReference type="ARBA" id="ARBA00022827"/>
    </source>
</evidence>
<evidence type="ECO:0000256" key="13">
    <source>
        <dbReference type="PIRSR" id="PIRSR028937-1"/>
    </source>
</evidence>
<dbReference type="Gene3D" id="3.50.50.60">
    <property type="entry name" value="FAD/NAD(P)-binding domain"/>
    <property type="match status" value="2"/>
</dbReference>
<sequence>MSTPLGPLSTPLPPLPADVFTSAQWSILLALMDTVVPRVVRASAASPSRAIDELVISEEEYGAIARAVGNKEGEILDAYLAERPSESEEFKGLLTRQLVSYAREDQRKSLMIILSVLSTRPGALLLTGYATPLDQLDIKSRTAILQNWGTHYLSAMRTLCNTFTSIGKMIYIKSSRLFPAITGFSAIPLKYSPGPSYEYTFLQFPESQTPAILNFDVVIVGSGLGGGISAKNLAEAGFSVLVVDKAYHYTSAQLPMTEAEGMILLFENGGIIPSEDSSINVLTGSNFGGGGTVNWSAALQPQSFVRKEWAEDRNLPLFTSATFQESLDRVWERMGVSDKHIRHNHGNRVLLEGARRMGHTAKAVPQNTAGNEHYCGHCIMGCSSSEKQGPTVCWLPDAARAGAQFVEGLAVEKVLMNGKKAVGVKGLWTSRAGGKREVIVKAKRVIVAAGSIYSPHILMNSGIKNNQIGRHLYLHPVNVVSAFFKEEVRPWEGGILTTVCSSFENLDGHGHGVKLEATCMLPSLCLSMVNWDSGTSWKTTAAKYPHMNSYISLTRDRDPGRVLHGPKIEYTPSAFDRRHVLRGLIEMSRMLLVVGAREIHINVPGIRPFIVDETGGDATCEIVDPRFLKWIAHVEAVGNSPPNATFACAHQMGSNRMSAKKADGVVDPEGRVWGTKGLYITDASVFPSASGVNPMVTNLAISDITSRGIAAGLKKETGTKL</sequence>
<dbReference type="InterPro" id="IPR000172">
    <property type="entry name" value="GMC_OxRdtase_N"/>
</dbReference>
<keyword evidence="10 12" id="KW-0560">Oxidoreductase</keyword>
<feature type="active site" description="Proton acceptor" evidence="13">
    <location>
        <position position="650"/>
    </location>
</feature>
<dbReference type="PIRSF" id="PIRSF028937">
    <property type="entry name" value="Lg_Ch_AO"/>
    <property type="match status" value="1"/>
</dbReference>
<name>A0A177AEC0_9PEZI</name>
<keyword evidence="9" id="KW-1133">Transmembrane helix</keyword>
<evidence type="ECO:0000256" key="1">
    <source>
        <dbReference type="ARBA" id="ARBA00000920"/>
    </source>
</evidence>
<evidence type="ECO:0000256" key="11">
    <source>
        <dbReference type="ARBA" id="ARBA00023136"/>
    </source>
</evidence>
<dbReference type="PANTHER" id="PTHR46056">
    <property type="entry name" value="LONG-CHAIN-ALCOHOL OXIDASE"/>
    <property type="match status" value="1"/>
</dbReference>
<comment type="subcellular location">
    <subcellularLocation>
        <location evidence="3">Membrane</location>
    </subcellularLocation>
</comment>
<organism evidence="16">
    <name type="scientific">Pseudogymnoascus destructans</name>
    <dbReference type="NCBI Taxonomy" id="655981"/>
    <lineage>
        <taxon>Eukaryota</taxon>
        <taxon>Fungi</taxon>
        <taxon>Dikarya</taxon>
        <taxon>Ascomycota</taxon>
        <taxon>Pezizomycotina</taxon>
        <taxon>Leotiomycetes</taxon>
        <taxon>Thelebolales</taxon>
        <taxon>Thelebolaceae</taxon>
        <taxon>Pseudogymnoascus</taxon>
    </lineage>
</organism>
<comment type="catalytic activity">
    <reaction evidence="1 12">
        <text>a long-chain primary fatty alcohol + O2 = a long-chain fatty aldehyde + H2O2</text>
        <dbReference type="Rhea" id="RHEA:22756"/>
        <dbReference type="ChEBI" id="CHEBI:15379"/>
        <dbReference type="ChEBI" id="CHEBI:16240"/>
        <dbReference type="ChEBI" id="CHEBI:17176"/>
        <dbReference type="ChEBI" id="CHEBI:77396"/>
        <dbReference type="EC" id="1.1.3.20"/>
    </reaction>
</comment>
<feature type="domain" description="Glucose-methanol-choline oxidoreductase N-terminal" evidence="14">
    <location>
        <begin position="265"/>
        <end position="477"/>
    </location>
</feature>
<keyword evidence="7" id="KW-0812">Transmembrane</keyword>
<evidence type="ECO:0000259" key="14">
    <source>
        <dbReference type="Pfam" id="PF00732"/>
    </source>
</evidence>
<dbReference type="AlphaFoldDB" id="A0A177AEC0"/>
<keyword evidence="8" id="KW-0274">FAD</keyword>
<dbReference type="Proteomes" id="UP000077154">
    <property type="component" value="Unassembled WGS sequence"/>
</dbReference>
<comment type="function">
    <text evidence="2">Long-chain fatty alcohol oxidase involved in the omega-oxidation pathway of lipid degradation.</text>
</comment>
<evidence type="ECO:0000256" key="3">
    <source>
        <dbReference type="ARBA" id="ARBA00004370"/>
    </source>
</evidence>
<dbReference type="GO" id="GO:0046577">
    <property type="term" value="F:long-chain-alcohol oxidase activity"/>
    <property type="evidence" value="ECO:0007669"/>
    <property type="project" value="UniProtKB-EC"/>
</dbReference>
<evidence type="ECO:0000256" key="9">
    <source>
        <dbReference type="ARBA" id="ARBA00022989"/>
    </source>
</evidence>
<dbReference type="eggNOG" id="ENOG502QSD8">
    <property type="taxonomic scope" value="Eukaryota"/>
</dbReference>
<dbReference type="GO" id="GO:0016020">
    <property type="term" value="C:membrane"/>
    <property type="evidence" value="ECO:0007669"/>
    <property type="project" value="UniProtKB-SubCell"/>
</dbReference>
<comment type="similarity">
    <text evidence="4 12">Belongs to the GMC oxidoreductase family.</text>
</comment>
<dbReference type="EC" id="1.1.3.20" evidence="5 12"/>
<dbReference type="EMBL" id="KV441391">
    <property type="protein sequence ID" value="OAF60456.1"/>
    <property type="molecule type" value="Genomic_DNA"/>
</dbReference>
<keyword evidence="11" id="KW-0472">Membrane</keyword>
<evidence type="ECO:0000256" key="5">
    <source>
        <dbReference type="ARBA" id="ARBA00013125"/>
    </source>
</evidence>
<evidence type="ECO:0000256" key="4">
    <source>
        <dbReference type="ARBA" id="ARBA00010790"/>
    </source>
</evidence>
<proteinExistence type="inferred from homology"/>
<dbReference type="Pfam" id="PF05199">
    <property type="entry name" value="GMC_oxred_C"/>
    <property type="match status" value="1"/>
</dbReference>
<dbReference type="GO" id="GO:0050660">
    <property type="term" value="F:flavin adenine dinucleotide binding"/>
    <property type="evidence" value="ECO:0007669"/>
    <property type="project" value="InterPro"/>
</dbReference>
<gene>
    <name evidence="16" type="ORF">VC83_03626</name>
</gene>
<evidence type="ECO:0000256" key="6">
    <source>
        <dbReference type="ARBA" id="ARBA00022630"/>
    </source>
</evidence>
<dbReference type="PANTHER" id="PTHR46056:SF12">
    <property type="entry name" value="LONG-CHAIN-ALCOHOL OXIDASE"/>
    <property type="match status" value="1"/>
</dbReference>
<dbReference type="OrthoDB" id="269227at2759"/>
<accession>A0A177AEC0</accession>
<protein>
    <recommendedName>
        <fullName evidence="5 12">Long-chain-alcohol oxidase</fullName>
        <ecNumber evidence="5 12">1.1.3.20</ecNumber>
    </recommendedName>
</protein>
<evidence type="ECO:0000256" key="7">
    <source>
        <dbReference type="ARBA" id="ARBA00022692"/>
    </source>
</evidence>
<reference evidence="16" key="1">
    <citation type="submission" date="2016-03" db="EMBL/GenBank/DDBJ databases">
        <title>Updated assembly of Pseudogymnoascus destructans, the fungus causing white-nose syndrome of bats.</title>
        <authorList>
            <person name="Palmer J.M."/>
            <person name="Drees K.P."/>
            <person name="Foster J.T."/>
            <person name="Lindner D.L."/>
        </authorList>
    </citation>
    <scope>NUCLEOTIDE SEQUENCE [LARGE SCALE GENOMIC DNA]</scope>
    <source>
        <strain evidence="16">20631-21</strain>
    </source>
</reference>
<dbReference type="InterPro" id="IPR012400">
    <property type="entry name" value="Long_Oxdase"/>
</dbReference>
<dbReference type="Pfam" id="PF00732">
    <property type="entry name" value="GMC_oxred_N"/>
    <property type="match status" value="1"/>
</dbReference>
<evidence type="ECO:0000256" key="12">
    <source>
        <dbReference type="PIRNR" id="PIRNR028937"/>
    </source>
</evidence>
<dbReference type="GeneID" id="36286701"/>
<evidence type="ECO:0000256" key="10">
    <source>
        <dbReference type="ARBA" id="ARBA00023002"/>
    </source>
</evidence>
<dbReference type="InterPro" id="IPR036188">
    <property type="entry name" value="FAD/NAD-bd_sf"/>
</dbReference>
<evidence type="ECO:0000313" key="16">
    <source>
        <dbReference type="EMBL" id="OAF60456.1"/>
    </source>
</evidence>
<dbReference type="SUPFAM" id="SSF51905">
    <property type="entry name" value="FAD/NAD(P)-binding domain"/>
    <property type="match status" value="1"/>
</dbReference>
<dbReference type="InterPro" id="IPR007867">
    <property type="entry name" value="GMC_OxRtase_C"/>
</dbReference>
<feature type="domain" description="Glucose-methanol-choline oxidoreductase C-terminal" evidence="15">
    <location>
        <begin position="547"/>
        <end position="701"/>
    </location>
</feature>
<evidence type="ECO:0000256" key="2">
    <source>
        <dbReference type="ARBA" id="ARBA00003842"/>
    </source>
</evidence>
<evidence type="ECO:0000259" key="15">
    <source>
        <dbReference type="Pfam" id="PF05199"/>
    </source>
</evidence>
<dbReference type="VEuPathDB" id="FungiDB:GMDG_01756"/>
<dbReference type="RefSeq" id="XP_024325737.1">
    <property type="nucleotide sequence ID" value="XM_024467270.1"/>
</dbReference>
<keyword evidence="6" id="KW-0285">Flavoprotein</keyword>